<evidence type="ECO:0000313" key="2">
    <source>
        <dbReference type="EMBL" id="OYQ38639.1"/>
    </source>
</evidence>
<dbReference type="EMBL" id="NOXV01000211">
    <property type="protein sequence ID" value="OYQ38639.1"/>
    <property type="molecule type" value="Genomic_DNA"/>
</dbReference>
<organism evidence="2 3">
    <name type="scientific">Flavobacterium cyanobacteriorum</name>
    <dbReference type="NCBI Taxonomy" id="2022802"/>
    <lineage>
        <taxon>Bacteria</taxon>
        <taxon>Pseudomonadati</taxon>
        <taxon>Bacteroidota</taxon>
        <taxon>Flavobacteriia</taxon>
        <taxon>Flavobacteriales</taxon>
        <taxon>Flavobacteriaceae</taxon>
        <taxon>Flavobacterium</taxon>
    </lineage>
</organism>
<feature type="domain" description="DUF4301" evidence="1">
    <location>
        <begin position="121"/>
        <end position="628"/>
    </location>
</feature>
<dbReference type="InterPro" id="IPR029044">
    <property type="entry name" value="Nucleotide-diphossugar_trans"/>
</dbReference>
<sequence length="630" mass="70586">MEENITQRKTNTLSIAFIAGGLSEGFPAQLSQFIAPDGKEAREFIFTISDSITASVKELAGKDLVVFVTEEGATANATLLKALEKEGANYILAETTGDTESLCRGIVLSLEKALDMGFSIEDFVQIYTMGIPVDTIRKHLVIFRNGIASISLEKPAILNDGIKPLPDAAAREYAAYFDEKKNGFKLKKFVPASGAASRMFKFLSEFMAEFKPETETINAYINRKNATALSIFLAGIDKFPFFKEVYEAIKQAPEYADWSKNQRYYHFIKTMLDKGSFDYANKPKGILPFHQYEDFTATPVYEHLKEAVSYAASNNEAYVHFTISEEHLNGFLDAIEEVKAKIEEASGISIKYNFSCQQKETDTIAVDLNNMPFRDSSGRLLFRPGGHGALIQNLNRLSADIVFIKNIDNVSYNHTDVISLYKKALGGILIKTQEKVHGYLQRMAVGEITEECIKNIFAFAKEELCIDIPQDVAKYTFENKIEYLRDLLNRPVRVCGMVKNEGEPGGGPFWVKGEKGRLSLQIIESSQIDLDNKEQQKIMAASTHFNPVDVVCGLRDYQGNRFNLNDFVDASTGFIVYKNKNGRDVKSYELPGLWNGAMAGWITLFVEEPLETFNPVKTVNDLLKPAHQPQ</sequence>
<evidence type="ECO:0000259" key="1">
    <source>
        <dbReference type="Pfam" id="PF14134"/>
    </source>
</evidence>
<name>A0A255ZB09_9FLAO</name>
<dbReference type="OrthoDB" id="5572060at2"/>
<dbReference type="Pfam" id="PF14134">
    <property type="entry name" value="DUF4301"/>
    <property type="match status" value="1"/>
</dbReference>
<dbReference type="RefSeq" id="WP_094413125.1">
    <property type="nucleotide sequence ID" value="NZ_NOXV01000211.1"/>
</dbReference>
<dbReference type="InterPro" id="IPR025393">
    <property type="entry name" value="DUF4301"/>
</dbReference>
<keyword evidence="3" id="KW-1185">Reference proteome</keyword>
<accession>A0A255ZB09</accession>
<dbReference type="Proteomes" id="UP000216605">
    <property type="component" value="Unassembled WGS sequence"/>
</dbReference>
<dbReference type="SUPFAM" id="SSF53448">
    <property type="entry name" value="Nucleotide-diphospho-sugar transferases"/>
    <property type="match status" value="1"/>
</dbReference>
<comment type="caution">
    <text evidence="2">The sequence shown here is derived from an EMBL/GenBank/DDBJ whole genome shotgun (WGS) entry which is preliminary data.</text>
</comment>
<gene>
    <name evidence="2" type="ORF">CHU92_04735</name>
</gene>
<protein>
    <submittedName>
        <fullName evidence="2">ATPase</fullName>
    </submittedName>
</protein>
<evidence type="ECO:0000313" key="3">
    <source>
        <dbReference type="Proteomes" id="UP000216605"/>
    </source>
</evidence>
<dbReference type="AlphaFoldDB" id="A0A255ZB09"/>
<proteinExistence type="predicted"/>
<reference evidence="2 3" key="1">
    <citation type="submission" date="2017-07" db="EMBL/GenBank/DDBJ databases">
        <title>Flavobacterium cyanobacteriorum sp. nov., isolated from cyanobacterial aggregates in a eutrophic lake.</title>
        <authorList>
            <person name="Cai H."/>
        </authorList>
    </citation>
    <scope>NUCLEOTIDE SEQUENCE [LARGE SCALE GENOMIC DNA]</scope>
    <source>
        <strain evidence="2 3">TH021</strain>
    </source>
</reference>